<accession>A0A2Z5Y183</accession>
<dbReference type="GeneID" id="57042989"/>
<evidence type="ECO:0000313" key="2">
    <source>
        <dbReference type="Proteomes" id="UP000269226"/>
    </source>
</evidence>
<name>A0A2Z5Y183_9ENTE</name>
<gene>
    <name evidence="1" type="ORF">DAT561_0429</name>
</gene>
<evidence type="ECO:0000313" key="1">
    <source>
        <dbReference type="EMBL" id="BBC60566.1"/>
    </source>
</evidence>
<sequence length="186" mass="23212">MRKIRQIERWKNQQTNQIYTKLHKQQKQTSEHLNKQQLIEQYEYFVNITFCANIFHRGIDYASNIYNQIVKMEATRLSNYIIQQALEPIELEEWLYSIHRKKVSLLKHSPIKDKHQGFSLLFGLTGGYRKKYEPTRKTIKQFYLIICSEERKTYLRYWFDQFQVQLNFYRRKRQYYKWLLKNYLWF</sequence>
<organism evidence="1 2">
    <name type="scientific">Melissococcus plutonius</name>
    <dbReference type="NCBI Taxonomy" id="33970"/>
    <lineage>
        <taxon>Bacteria</taxon>
        <taxon>Bacillati</taxon>
        <taxon>Bacillota</taxon>
        <taxon>Bacilli</taxon>
        <taxon>Lactobacillales</taxon>
        <taxon>Enterococcaceae</taxon>
        <taxon>Melissococcus</taxon>
    </lineage>
</organism>
<dbReference type="RefSeq" id="WP_015694625.1">
    <property type="nucleotide sequence ID" value="NZ_AP018492.1"/>
</dbReference>
<protein>
    <submittedName>
        <fullName evidence="1">Uncharacterized protein</fullName>
    </submittedName>
</protein>
<dbReference type="EMBL" id="AP018492">
    <property type="protein sequence ID" value="BBC60566.1"/>
    <property type="molecule type" value="Genomic_DNA"/>
</dbReference>
<dbReference type="Proteomes" id="UP000269226">
    <property type="component" value="Chromosome"/>
</dbReference>
<dbReference type="AlphaFoldDB" id="A0A2Z5Y183"/>
<proteinExistence type="predicted"/>
<reference evidence="1 2" key="1">
    <citation type="submission" date="2018-01" db="EMBL/GenBank/DDBJ databases">
        <title>Whole genome sequence of Melissococcus plutonius DAT561.</title>
        <authorList>
            <person name="Okumura K."/>
            <person name="Takamatsu D."/>
            <person name="Okura M."/>
        </authorList>
    </citation>
    <scope>NUCLEOTIDE SEQUENCE [LARGE SCALE GENOMIC DNA]</scope>
    <source>
        <strain evidence="1 2">DAT561</strain>
    </source>
</reference>